<dbReference type="FunFam" id="3.90.1600.10:FF:000006">
    <property type="entry name" value="DNA polymerase epsilon catalytic subunit"/>
    <property type="match status" value="1"/>
</dbReference>
<dbReference type="GO" id="GO:0008270">
    <property type="term" value="F:zinc ion binding"/>
    <property type="evidence" value="ECO:0007669"/>
    <property type="project" value="UniProtKB-KW"/>
</dbReference>
<evidence type="ECO:0000259" key="18">
    <source>
        <dbReference type="SMART" id="SM01159"/>
    </source>
</evidence>
<dbReference type="GO" id="GO:0051539">
    <property type="term" value="F:4 iron, 4 sulfur cluster binding"/>
    <property type="evidence" value="ECO:0007669"/>
    <property type="project" value="UniProtKB-KW"/>
</dbReference>
<keyword evidence="10 16" id="KW-0239">DNA-directed DNA polymerase</keyword>
<dbReference type="FunFam" id="1.10.132.60:FF:000002">
    <property type="entry name" value="DNA polymerase epsilon catalytic subunit"/>
    <property type="match status" value="1"/>
</dbReference>
<dbReference type="GO" id="GO:0003677">
    <property type="term" value="F:DNA binding"/>
    <property type="evidence" value="ECO:0007669"/>
    <property type="project" value="UniProtKB-KW"/>
</dbReference>
<dbReference type="InterPro" id="IPR013697">
    <property type="entry name" value="DNA_pol_e_suA_C"/>
</dbReference>
<dbReference type="InterPro" id="IPR043502">
    <property type="entry name" value="DNA/RNA_pol_sf"/>
</dbReference>
<evidence type="ECO:0000256" key="1">
    <source>
        <dbReference type="ARBA" id="ARBA00004123"/>
    </source>
</evidence>
<dbReference type="InterPro" id="IPR006172">
    <property type="entry name" value="DNA-dir_DNA_pol_B"/>
</dbReference>
<dbReference type="Gene3D" id="1.10.132.60">
    <property type="entry name" value="DNA polymerase family B, C-terminal domain"/>
    <property type="match status" value="1"/>
</dbReference>
<comment type="subcellular location">
    <subcellularLocation>
        <location evidence="1 16">Nucleus</location>
    </subcellularLocation>
</comment>
<dbReference type="InterPro" id="IPR054475">
    <property type="entry name" value="Znf-DPOE"/>
</dbReference>
<evidence type="ECO:0000313" key="20">
    <source>
        <dbReference type="Proteomes" id="UP000646827"/>
    </source>
</evidence>
<dbReference type="GO" id="GO:0006272">
    <property type="term" value="P:leading strand elongation"/>
    <property type="evidence" value="ECO:0007669"/>
    <property type="project" value="TreeGrafter"/>
</dbReference>
<feature type="compositionally biased region" description="Polar residues" evidence="17">
    <location>
        <begin position="26"/>
        <end position="50"/>
    </location>
</feature>
<dbReference type="GO" id="GO:0006287">
    <property type="term" value="P:base-excision repair, gap-filling"/>
    <property type="evidence" value="ECO:0007669"/>
    <property type="project" value="TreeGrafter"/>
</dbReference>
<proteinExistence type="inferred from homology"/>
<dbReference type="InterPro" id="IPR055191">
    <property type="entry name" value="POL2_thumb"/>
</dbReference>
<reference evidence="19 20" key="1">
    <citation type="submission" date="2020-12" db="EMBL/GenBank/DDBJ databases">
        <title>Metabolic potential, ecology and presence of endohyphal bacteria is reflected in genomic diversity of Mucoromycotina.</title>
        <authorList>
            <person name="Muszewska A."/>
            <person name="Okrasinska A."/>
            <person name="Steczkiewicz K."/>
            <person name="Drgas O."/>
            <person name="Orlowska M."/>
            <person name="Perlinska-Lenart U."/>
            <person name="Aleksandrzak-Piekarczyk T."/>
            <person name="Szatraj K."/>
            <person name="Zielenkiewicz U."/>
            <person name="Pilsyk S."/>
            <person name="Malc E."/>
            <person name="Mieczkowski P."/>
            <person name="Kruszewska J.S."/>
            <person name="Biernat P."/>
            <person name="Pawlowska J."/>
        </authorList>
    </citation>
    <scope>NUCLEOTIDE SEQUENCE [LARGE SCALE GENOMIC DNA]</scope>
    <source>
        <strain evidence="19 20">CBS 142.35</strain>
    </source>
</reference>
<dbReference type="CDD" id="cd05779">
    <property type="entry name" value="DNA_polB_epsilon_exo"/>
    <property type="match status" value="1"/>
</dbReference>
<dbReference type="CDD" id="cd05535">
    <property type="entry name" value="POLBc_epsilon"/>
    <property type="match status" value="1"/>
</dbReference>
<keyword evidence="13 16" id="KW-0238">DNA-binding</keyword>
<dbReference type="GO" id="GO:0000278">
    <property type="term" value="P:mitotic cell cycle"/>
    <property type="evidence" value="ECO:0007669"/>
    <property type="project" value="TreeGrafter"/>
</dbReference>
<comment type="cofactor">
    <cofactor evidence="16">
        <name>[4Fe-4S] cluster</name>
        <dbReference type="ChEBI" id="CHEBI:49883"/>
    </cofactor>
</comment>
<evidence type="ECO:0000256" key="16">
    <source>
        <dbReference type="RuleBase" id="RU365029"/>
    </source>
</evidence>
<keyword evidence="20" id="KW-1185">Reference proteome</keyword>
<keyword evidence="4 16" id="KW-0808">Transferase</keyword>
<dbReference type="InterPro" id="IPR029703">
    <property type="entry name" value="POL2"/>
</dbReference>
<evidence type="ECO:0000256" key="7">
    <source>
        <dbReference type="ARBA" id="ARBA00022723"/>
    </source>
</evidence>
<evidence type="ECO:0000313" key="19">
    <source>
        <dbReference type="EMBL" id="KAG2219820.1"/>
    </source>
</evidence>
<dbReference type="Pfam" id="PF22634">
    <property type="entry name" value="POL2_thumb"/>
    <property type="match status" value="1"/>
</dbReference>
<evidence type="ECO:0000256" key="6">
    <source>
        <dbReference type="ARBA" id="ARBA00022705"/>
    </source>
</evidence>
<evidence type="ECO:0000256" key="14">
    <source>
        <dbReference type="ARBA" id="ARBA00023242"/>
    </source>
</evidence>
<evidence type="ECO:0000256" key="10">
    <source>
        <dbReference type="ARBA" id="ARBA00022932"/>
    </source>
</evidence>
<feature type="region of interest" description="Disordered" evidence="17">
    <location>
        <begin position="1994"/>
        <end position="2014"/>
    </location>
</feature>
<dbReference type="EC" id="2.7.7.7" evidence="16"/>
<keyword evidence="8 16" id="KW-0863">Zinc-finger</keyword>
<dbReference type="InterPro" id="IPR012337">
    <property type="entry name" value="RNaseH-like_sf"/>
</dbReference>
<dbReference type="Pfam" id="PF22912">
    <property type="entry name" value="zf-DPOE"/>
    <property type="match status" value="1"/>
</dbReference>
<dbReference type="GO" id="GO:0003887">
    <property type="term" value="F:DNA-directed DNA polymerase activity"/>
    <property type="evidence" value="ECO:0007669"/>
    <property type="project" value="UniProtKB-KW"/>
</dbReference>
<comment type="catalytic activity">
    <reaction evidence="15 16">
        <text>DNA(n) + a 2'-deoxyribonucleoside 5'-triphosphate = DNA(n+1) + diphosphate</text>
        <dbReference type="Rhea" id="RHEA:22508"/>
        <dbReference type="Rhea" id="RHEA-COMP:17339"/>
        <dbReference type="Rhea" id="RHEA-COMP:17340"/>
        <dbReference type="ChEBI" id="CHEBI:33019"/>
        <dbReference type="ChEBI" id="CHEBI:61560"/>
        <dbReference type="ChEBI" id="CHEBI:173112"/>
        <dbReference type="EC" id="2.7.7.7"/>
    </reaction>
</comment>
<sequence length="2246" mass="258935">MTTRYEFGSGNRGGGRPGRGGRLGSTHANTSLQRYGLPSSGTENTSSNVDQRFLENKRLDELEERFGFERYNSGPERLGWLINMHATLVPDPEWATGRAGVNYYFLDENGETFKVTLVHSPYFYIGCKPGTEGEVEEYLRRRFENTIERVKRVQREDLKQPNHLIGRKRVLIQLFFRNVSDLLSVRKILLPAAQKNREKIDAVDAYAEVVSETNNIRYDPSSSSGLASISSRKNYNEAIDNIIDIREYDVPYYVRVAIDLNIRVGMWYTAKALPDETVVLNKREDLVQRPDPVTMAFDIETTKSPLKFPDSTVDSIMMISYMIDGIGYLITNREIVSEDIADFHYTPKPEYQGEFTIFNEANEHDVIRRFFDHIHDARPTIYVTYNGDFFDWPFIEARAKVNGMDMYEEIGVYKDEEDEYKCKHASHMDAFRWVKRDSYLPQGSQGLKAVTTAKLGYNPMELDPEDMTRFASEQPQTLAQYSVSDAVATYYLYMKYVHPFIFSLCNIIPLVPDEVLRKGTGTLCELLLMVEAYNVNVIIPNKHVEEHNKMFEGHLLESETYVGGHVEALEAGVFRSDIDTHFKVDPLAAQQLIDQLDSALKFTLQVEEKQKLENVANYQEVYEDIKKRLEDIRDNPIRHESPLIYHLDVAAMYPNIILTNRLQPDAMIDESMCATCEFNLPDKTCDRRMTWSWRGEYYPAKRNEYLMIRNQLSTETFPPKRPSDPPRPWHALTESEQSTLVKKRLTDYSKKVYKKARETKTFEREDIICQRENPFYVETVKAFRDRRYEYKGLHKRWKGNLDSAQSGGSLKEVDEAKKMIVLYDSLQLAHKCILNSFYGYVMRKGARWHSLEMAGIVCLTGARIIQMARQLVERIGRPLELDTDGIWCILPGSFPESFAFTLKNGKKCKIDYPCTMLNHLVHDKFTNHQYQRLVNENNLEYEVTSENSIFFEIDGPYRAMILPASTVEDKLLKKRYAVFNDDGSLAELKGFEVKRRGELKLIKDFQSEIFKVFLEGTSLETCYDAVAQVANQWLDILYSKAVNLHDDELFELISENRSMSKTLEDYGSQKSTSISTAKRLAEFLGDEMVKDKGLACKFIISAQPYGVPVSERAVPVTIFSAEPDIKRHYLRKWLKDNSLTSFDIRDILDWQYYLERFASVIQKLITIPAAMQKVTNPIPRVPHPDWLHKRIADKDDKYKQHKITDMFTRTEKPRPLTGEKDVEMQDIEELDVGNGQNNKNGLFGPRVSRVNKRKKSSETTTAANEENDKLAEEDLPENMPDMYTDYQGFLQFQKRKWKRQRLLRAKNREAYGSSQAPAKQGGVGGYFRRQTGSLVSSTWELIQIVETETPGEFKMWATVQGQLITIRMHVPRIFYLNSREEQPQALAKYGPTCQIAKCVRTLPRSRPCHHLFEIAMSEQDFQKETGKIASIFNDPATEGAYETQIPLILRSLLILGNQCELRKELINTSRIEDRFNVLDLTPNLAQSAKYFSSANDFQYVYLHHTIVDNRHLYVLMGASMAKSHCFVVGVPENSKQMPNVRRVYAEYYNVLVRNKPESTSTTVEMKSSLEFETTYCNREKDALRNINKVLTHYQDSKRGMKTMLVVRSPRKVSTLAQHARLINEFPYMEYPPSAKIETSLQALSWLQTAVKRTLSSYLNLGKWIDLRVGQARYANVPLCNIPDDPHIFIADVLFARRLAKSDMLLWWSSGGKPDLGGREEDDNTIEEPDWPEISNPAAYHNVCIEIDLMRLCLNTLMESQLINELEGTSGATGFDSTAHTLDEYNNGLVNNTATYGDGMISSKTFTVLKMTVQQWFQESVGENSEMGDRMVDVLHRWLQSPKSNMYDPSLYALVHGLMKKVFMQLMAECKRLGTTVVFANFHKIILATSKDTIESAMPYGSYIFRSIQSKPVFEVLDLHLVDYWHLLVWMDEMNHGGIVAKQDQNKVVMIWNIRSYLPPAVQDTFQQTIAHYIRKVNQLKIAHPKDIRRQVAAMDIDDGETGNNNQAEQEDDERTKNLRQFLKETLPAKVLRFVHETIHKQDHSVEFGFPQLSGSHLKMSNPVLECVKSICAVLALDKSMEHEVRVLKRNALQSIGGLSDFSGEAQFRNPCETYKLTEVICATCNYTADFDFCRDQELQPAADGSTKLWSCRGCGTPYDKKSIEQRMLKQVQRWMTSFQLQDLQCMRCRVVKRENLMKQCDRCGSDFVAIQNKEELVKKLRVFANIAQEQHFIHLSEMVQWTILRL</sequence>
<evidence type="ECO:0000256" key="5">
    <source>
        <dbReference type="ARBA" id="ARBA00022695"/>
    </source>
</evidence>
<dbReference type="SMART" id="SM01159">
    <property type="entry name" value="DUF1744"/>
    <property type="match status" value="1"/>
</dbReference>
<comment type="similarity">
    <text evidence="2 16">Belongs to the DNA polymerase type-B family.</text>
</comment>
<evidence type="ECO:0000256" key="4">
    <source>
        <dbReference type="ARBA" id="ARBA00022679"/>
    </source>
</evidence>
<keyword evidence="5 16" id="KW-0548">Nucleotidyltransferase</keyword>
<evidence type="ECO:0000256" key="11">
    <source>
        <dbReference type="ARBA" id="ARBA00023004"/>
    </source>
</evidence>
<name>A0A8H7RZK0_9FUNG</name>
<keyword evidence="6 16" id="KW-0235">DNA replication</keyword>
<dbReference type="SMART" id="SM00486">
    <property type="entry name" value="POLBc"/>
    <property type="match status" value="1"/>
</dbReference>
<dbReference type="Pfam" id="PF03104">
    <property type="entry name" value="DNA_pol_B_exo1"/>
    <property type="match status" value="1"/>
</dbReference>
<dbReference type="OrthoDB" id="10060449at2759"/>
<dbReference type="EMBL" id="JAEPRB010000162">
    <property type="protein sequence ID" value="KAG2219820.1"/>
    <property type="molecule type" value="Genomic_DNA"/>
</dbReference>
<dbReference type="SUPFAM" id="SSF53098">
    <property type="entry name" value="Ribonuclease H-like"/>
    <property type="match status" value="1"/>
</dbReference>
<dbReference type="GO" id="GO:0006297">
    <property type="term" value="P:nucleotide-excision repair, DNA gap filling"/>
    <property type="evidence" value="ECO:0007669"/>
    <property type="project" value="TreeGrafter"/>
</dbReference>
<evidence type="ECO:0000256" key="3">
    <source>
        <dbReference type="ARBA" id="ARBA00022485"/>
    </source>
</evidence>
<keyword evidence="11 16" id="KW-0408">Iron</keyword>
<evidence type="ECO:0000256" key="15">
    <source>
        <dbReference type="ARBA" id="ARBA00049244"/>
    </source>
</evidence>
<organism evidence="19 20">
    <name type="scientific">Circinella minor</name>
    <dbReference type="NCBI Taxonomy" id="1195481"/>
    <lineage>
        <taxon>Eukaryota</taxon>
        <taxon>Fungi</taxon>
        <taxon>Fungi incertae sedis</taxon>
        <taxon>Mucoromycota</taxon>
        <taxon>Mucoromycotina</taxon>
        <taxon>Mucoromycetes</taxon>
        <taxon>Mucorales</taxon>
        <taxon>Lichtheimiaceae</taxon>
        <taxon>Circinella</taxon>
    </lineage>
</organism>
<accession>A0A8H7RZK0</accession>
<protein>
    <recommendedName>
        <fullName evidence="16">DNA polymerase epsilon catalytic subunit</fullName>
        <ecNumber evidence="16">2.7.7.7</ecNumber>
    </recommendedName>
</protein>
<keyword evidence="12 16" id="KW-0411">Iron-sulfur</keyword>
<dbReference type="Proteomes" id="UP000646827">
    <property type="component" value="Unassembled WGS sequence"/>
</dbReference>
<dbReference type="PANTHER" id="PTHR10670:SF0">
    <property type="entry name" value="DNA POLYMERASE EPSILON CATALYTIC SUBUNIT A"/>
    <property type="match status" value="1"/>
</dbReference>
<dbReference type="InterPro" id="IPR036397">
    <property type="entry name" value="RNaseH_sf"/>
</dbReference>
<dbReference type="Pfam" id="PF08490">
    <property type="entry name" value="DUF1744"/>
    <property type="match status" value="1"/>
</dbReference>
<dbReference type="Gene3D" id="3.90.1600.10">
    <property type="entry name" value="Palm domain of DNA polymerase"/>
    <property type="match status" value="1"/>
</dbReference>
<feature type="compositionally biased region" description="Gly residues" evidence="17">
    <location>
        <begin position="10"/>
        <end position="23"/>
    </location>
</feature>
<dbReference type="Gene3D" id="3.30.420.10">
    <property type="entry name" value="Ribonuclease H-like superfamily/Ribonuclease H"/>
    <property type="match status" value="1"/>
</dbReference>
<evidence type="ECO:0000256" key="9">
    <source>
        <dbReference type="ARBA" id="ARBA00022833"/>
    </source>
</evidence>
<keyword evidence="9 16" id="KW-0862">Zinc</keyword>
<feature type="region of interest" description="Disordered" evidence="17">
    <location>
        <begin position="1"/>
        <end position="51"/>
    </location>
</feature>
<dbReference type="GO" id="GO:0008622">
    <property type="term" value="C:epsilon DNA polymerase complex"/>
    <property type="evidence" value="ECO:0007669"/>
    <property type="project" value="InterPro"/>
</dbReference>
<dbReference type="GO" id="GO:0000166">
    <property type="term" value="F:nucleotide binding"/>
    <property type="evidence" value="ECO:0007669"/>
    <property type="project" value="InterPro"/>
</dbReference>
<evidence type="ECO:0000256" key="12">
    <source>
        <dbReference type="ARBA" id="ARBA00023014"/>
    </source>
</evidence>
<dbReference type="InterPro" id="IPR042087">
    <property type="entry name" value="DNA_pol_B_thumb"/>
</dbReference>
<feature type="domain" description="DNA polymerase epsilon catalytic subunit A C-terminal" evidence="18">
    <location>
        <begin position="1539"/>
        <end position="1938"/>
    </location>
</feature>
<dbReference type="GO" id="GO:0045004">
    <property type="term" value="P:DNA replication proofreading"/>
    <property type="evidence" value="ECO:0007669"/>
    <property type="project" value="TreeGrafter"/>
</dbReference>
<keyword evidence="3 16" id="KW-0004">4Fe-4S</keyword>
<gene>
    <name evidence="19" type="ORF">INT45_006263</name>
</gene>
<dbReference type="Pfam" id="PF23250">
    <property type="entry name" value="zf_DPOE_2"/>
    <property type="match status" value="1"/>
</dbReference>
<dbReference type="PANTHER" id="PTHR10670">
    <property type="entry name" value="DNA POLYMERASE EPSILON CATALYTIC SUBUNIT A"/>
    <property type="match status" value="1"/>
</dbReference>
<evidence type="ECO:0000256" key="8">
    <source>
        <dbReference type="ARBA" id="ARBA00022771"/>
    </source>
</evidence>
<dbReference type="Gene3D" id="3.30.342.10">
    <property type="entry name" value="DNA Polymerase, chain B, domain 1"/>
    <property type="match status" value="1"/>
</dbReference>
<dbReference type="InterPro" id="IPR023211">
    <property type="entry name" value="DNA_pol_palm_dom_sf"/>
</dbReference>
<feature type="region of interest" description="Disordered" evidence="17">
    <location>
        <begin position="1230"/>
        <end position="1276"/>
    </location>
</feature>
<dbReference type="SUPFAM" id="SSF56672">
    <property type="entry name" value="DNA/RNA polymerases"/>
    <property type="match status" value="1"/>
</dbReference>
<dbReference type="GO" id="GO:0008310">
    <property type="term" value="F:single-stranded DNA 3'-5' DNA exonuclease activity"/>
    <property type="evidence" value="ECO:0007669"/>
    <property type="project" value="TreeGrafter"/>
</dbReference>
<keyword evidence="14 16" id="KW-0539">Nucleus</keyword>
<evidence type="ECO:0000256" key="13">
    <source>
        <dbReference type="ARBA" id="ARBA00023125"/>
    </source>
</evidence>
<comment type="caution">
    <text evidence="19">The sequence shown here is derived from an EMBL/GenBank/DDBJ whole genome shotgun (WGS) entry which is preliminary data.</text>
</comment>
<dbReference type="InterPro" id="IPR006133">
    <property type="entry name" value="DNA-dir_DNA_pol_B_exonuc"/>
</dbReference>
<dbReference type="FunFam" id="3.30.420.10:FF:000010">
    <property type="entry name" value="DNA polymerase epsilon catalytic subunit"/>
    <property type="match status" value="1"/>
</dbReference>
<evidence type="ECO:0000256" key="2">
    <source>
        <dbReference type="ARBA" id="ARBA00005755"/>
    </source>
</evidence>
<evidence type="ECO:0000256" key="17">
    <source>
        <dbReference type="SAM" id="MobiDB-lite"/>
    </source>
</evidence>
<comment type="function">
    <text evidence="16">DNA polymerase II participates in chromosomal DNA replication.</text>
</comment>
<keyword evidence="7 16" id="KW-0479">Metal-binding</keyword>